<reference evidence="9 10" key="1">
    <citation type="journal article" date="2020" name="Genome Biol. Evol.">
        <title>A new high-quality draft genome assembly of the Chinese cordyceps Ophiocordyceps sinensis.</title>
        <authorList>
            <person name="Shu R."/>
            <person name="Zhang J."/>
            <person name="Meng Q."/>
            <person name="Zhang H."/>
            <person name="Zhou G."/>
            <person name="Li M."/>
            <person name="Wu P."/>
            <person name="Zhao Y."/>
            <person name="Chen C."/>
            <person name="Qin Q."/>
        </authorList>
    </citation>
    <scope>NUCLEOTIDE SEQUENCE [LARGE SCALE GENOMIC DNA]</scope>
    <source>
        <strain evidence="9 10">IOZ07</strain>
    </source>
</reference>
<dbReference type="PANTHER" id="PTHR15948">
    <property type="entry name" value="G-PROTEIN COUPLED RECEPTOR 89-RELATED"/>
    <property type="match status" value="1"/>
</dbReference>
<keyword evidence="3 6" id="KW-1133">Transmembrane helix</keyword>
<feature type="transmembrane region" description="Helical" evidence="6">
    <location>
        <begin position="468"/>
        <end position="489"/>
    </location>
</feature>
<evidence type="ECO:0000259" key="7">
    <source>
        <dbReference type="Pfam" id="PF12430"/>
    </source>
</evidence>
<organism evidence="9 10">
    <name type="scientific">Ophiocordyceps sinensis</name>
    <dbReference type="NCBI Taxonomy" id="72228"/>
    <lineage>
        <taxon>Eukaryota</taxon>
        <taxon>Fungi</taxon>
        <taxon>Dikarya</taxon>
        <taxon>Ascomycota</taxon>
        <taxon>Pezizomycotina</taxon>
        <taxon>Sordariomycetes</taxon>
        <taxon>Hypocreomycetidae</taxon>
        <taxon>Hypocreales</taxon>
        <taxon>Ophiocordycipitaceae</taxon>
        <taxon>Ophiocordyceps</taxon>
    </lineage>
</organism>
<dbReference type="InterPro" id="IPR025969">
    <property type="entry name" value="ABA_GPCR_dom"/>
</dbReference>
<feature type="transmembrane region" description="Helical" evidence="6">
    <location>
        <begin position="130"/>
        <end position="151"/>
    </location>
</feature>
<dbReference type="Pfam" id="PF12537">
    <property type="entry name" value="GPHR_N"/>
    <property type="match status" value="1"/>
</dbReference>
<dbReference type="EMBL" id="JAAVMX010000007">
    <property type="protein sequence ID" value="KAF4506330.1"/>
    <property type="molecule type" value="Genomic_DNA"/>
</dbReference>
<dbReference type="AlphaFoldDB" id="A0A8H4LW20"/>
<evidence type="ECO:0000313" key="10">
    <source>
        <dbReference type="Proteomes" id="UP000557566"/>
    </source>
</evidence>
<evidence type="ECO:0008006" key="11">
    <source>
        <dbReference type="Google" id="ProtNLM"/>
    </source>
</evidence>
<evidence type="ECO:0000256" key="5">
    <source>
        <dbReference type="SAM" id="Coils"/>
    </source>
</evidence>
<protein>
    <recommendedName>
        <fullName evidence="11">GPCR 89-related protein</fullName>
    </recommendedName>
</protein>
<dbReference type="OrthoDB" id="264392at2759"/>
<evidence type="ECO:0000256" key="2">
    <source>
        <dbReference type="ARBA" id="ARBA00022692"/>
    </source>
</evidence>
<dbReference type="GO" id="GO:0016020">
    <property type="term" value="C:membrane"/>
    <property type="evidence" value="ECO:0007669"/>
    <property type="project" value="UniProtKB-SubCell"/>
</dbReference>
<gene>
    <name evidence="9" type="ORF">G6O67_006427</name>
</gene>
<dbReference type="InterPro" id="IPR015672">
    <property type="entry name" value="GPHR/GTG"/>
</dbReference>
<sequence length="566" mass="59719">MSSSSMTWFSPAGCHDADACAPSAHGPSSVSASTVLALIPFAAAFALVDALVVRHVFPKLSSDDGRDAHGHVLPSYAPASLRHVHAEHAAKSWRQRAVAWTFGATVALAATLGLLIMAEIVEAVDPAARNLALALTVPALLFLVVLLIPWLECRSLVTAAGCTFHPSKTGSPPRVAWALQLLLFAAWLLAFWSVGRAVPVTPTSTAASAPTRRPLSETLTRACLERVGVVGISLMALLAGFASVSSPWHTLHDTASRRRRRPLTEADVHRKQVGLDAANEMLLTKRHQLQALDKKAPHAAPAAAGSGLVGKMFGSLLAVAGGDEAEMRALRVEIAGLEAIEANLESKLSLLRNDRAAAVRASTPLGRLLLAPSYAFSAYCLYRIVATALATLRRASSPSASFASSDPINRFLGLVARHWDPTLDQAAWARTISFALSGVILVASANSAVQTFYLFARWTPGLLRHAQANLALAVGQIAATYVISASLLLRGQLPADAGGAAVGGVLRGALSPQFVDGWFEAWFLLGSALTALGLWVGRRLAGAGGGGGDEWWDDDYRAEEMGAKRM</sequence>
<comment type="caution">
    <text evidence="9">The sequence shown here is derived from an EMBL/GenBank/DDBJ whole genome shotgun (WGS) entry which is preliminary data.</text>
</comment>
<feature type="domain" description="Abscisic acid G-protein coupled receptor-like" evidence="7">
    <location>
        <begin position="360"/>
        <end position="539"/>
    </location>
</feature>
<keyword evidence="2 6" id="KW-0812">Transmembrane</keyword>
<dbReference type="Proteomes" id="UP000557566">
    <property type="component" value="Unassembled WGS sequence"/>
</dbReference>
<feature type="transmembrane region" description="Helical" evidence="6">
    <location>
        <begin position="97"/>
        <end position="118"/>
    </location>
</feature>
<evidence type="ECO:0000259" key="8">
    <source>
        <dbReference type="Pfam" id="PF12537"/>
    </source>
</evidence>
<keyword evidence="5" id="KW-0175">Coiled coil</keyword>
<evidence type="ECO:0000256" key="3">
    <source>
        <dbReference type="ARBA" id="ARBA00022989"/>
    </source>
</evidence>
<evidence type="ECO:0000256" key="1">
    <source>
        <dbReference type="ARBA" id="ARBA00004141"/>
    </source>
</evidence>
<feature type="transmembrane region" description="Helical" evidence="6">
    <location>
        <begin position="368"/>
        <end position="392"/>
    </location>
</feature>
<accession>A0A8H4LW20</accession>
<keyword evidence="4 6" id="KW-0472">Membrane</keyword>
<dbReference type="InterPro" id="IPR022535">
    <property type="entry name" value="Golgi_pH-regulator_cons_dom"/>
</dbReference>
<dbReference type="PANTHER" id="PTHR15948:SF0">
    <property type="entry name" value="GOLGI PH REGULATOR A-RELATED"/>
    <property type="match status" value="1"/>
</dbReference>
<comment type="subcellular location">
    <subcellularLocation>
        <location evidence="1">Membrane</location>
        <topology evidence="1">Multi-pass membrane protein</topology>
    </subcellularLocation>
</comment>
<feature type="transmembrane region" description="Helical" evidence="6">
    <location>
        <begin position="175"/>
        <end position="194"/>
    </location>
</feature>
<keyword evidence="10" id="KW-1185">Reference proteome</keyword>
<evidence type="ECO:0000313" key="9">
    <source>
        <dbReference type="EMBL" id="KAF4506330.1"/>
    </source>
</evidence>
<proteinExistence type="predicted"/>
<dbReference type="Pfam" id="PF12430">
    <property type="entry name" value="ABA_GPCR"/>
    <property type="match status" value="1"/>
</dbReference>
<feature type="transmembrane region" description="Helical" evidence="6">
    <location>
        <begin position="432"/>
        <end position="456"/>
    </location>
</feature>
<feature type="transmembrane region" description="Helical" evidence="6">
    <location>
        <begin position="517"/>
        <end position="536"/>
    </location>
</feature>
<feature type="domain" description="Golgi pH regulator conserved" evidence="8">
    <location>
        <begin position="218"/>
        <end position="289"/>
    </location>
</feature>
<evidence type="ECO:0000256" key="4">
    <source>
        <dbReference type="ARBA" id="ARBA00023136"/>
    </source>
</evidence>
<feature type="transmembrane region" description="Helical" evidence="6">
    <location>
        <begin position="227"/>
        <end position="251"/>
    </location>
</feature>
<feature type="transmembrane region" description="Helical" evidence="6">
    <location>
        <begin position="35"/>
        <end position="57"/>
    </location>
</feature>
<feature type="coiled-coil region" evidence="5">
    <location>
        <begin position="327"/>
        <end position="354"/>
    </location>
</feature>
<name>A0A8H4LW20_9HYPO</name>
<evidence type="ECO:0000256" key="6">
    <source>
        <dbReference type="SAM" id="Phobius"/>
    </source>
</evidence>